<dbReference type="EMBL" id="QETF01000003">
    <property type="protein sequence ID" value="PWG17820.1"/>
    <property type="molecule type" value="Genomic_DNA"/>
</dbReference>
<dbReference type="AlphaFoldDB" id="A0A2V1P7P0"/>
<sequence>MRPRRRLRPMSDYSFRPITRDDLPMFKAWLDAPHIEGWWGDSATEARLVEDVLDKDIVDMRIVCHDGTPFAFIQDYNAHAFGAPQYAGQDPAARAIDTFLGDPAYLGQGHGAGYIAARLAELRRYAPVVLTDPDPANARAIAAYRRAGFRPLKITPCEDGDPVQVMIHP</sequence>
<evidence type="ECO:0000313" key="5">
    <source>
        <dbReference type="Proteomes" id="UP000245293"/>
    </source>
</evidence>
<dbReference type="SMART" id="SM01006">
    <property type="entry name" value="AlcB"/>
    <property type="match status" value="1"/>
</dbReference>
<keyword evidence="2" id="KW-0046">Antibiotic resistance</keyword>
<dbReference type="InterPro" id="IPR019432">
    <property type="entry name" value="Acyltransferase_MbtK/IucB-like"/>
</dbReference>
<comment type="pathway">
    <text evidence="1">Siderophore biosynthesis.</text>
</comment>
<protein>
    <submittedName>
        <fullName evidence="4">Aminoglycoside 6'-acetyltransferase</fullName>
    </submittedName>
</protein>
<dbReference type="SUPFAM" id="SSF55729">
    <property type="entry name" value="Acyl-CoA N-acyltransferases (Nat)"/>
    <property type="match status" value="1"/>
</dbReference>
<dbReference type="GO" id="GO:0019290">
    <property type="term" value="P:siderophore biosynthetic process"/>
    <property type="evidence" value="ECO:0007669"/>
    <property type="project" value="InterPro"/>
</dbReference>
<gene>
    <name evidence="4" type="ORF">DFK10_03615</name>
</gene>
<keyword evidence="5" id="KW-1185">Reference proteome</keyword>
<dbReference type="InterPro" id="IPR016181">
    <property type="entry name" value="Acyl_CoA_acyltransferase"/>
</dbReference>
<feature type="domain" description="N-acetyltransferase" evidence="3">
    <location>
        <begin position="13"/>
        <end position="169"/>
    </location>
</feature>
<dbReference type="Proteomes" id="UP000245293">
    <property type="component" value="Unassembled WGS sequence"/>
</dbReference>
<evidence type="ECO:0000256" key="1">
    <source>
        <dbReference type="ARBA" id="ARBA00004924"/>
    </source>
</evidence>
<organism evidence="4 5">
    <name type="scientific">Salibaculum griseiflavum</name>
    <dbReference type="NCBI Taxonomy" id="1914409"/>
    <lineage>
        <taxon>Bacteria</taxon>
        <taxon>Pseudomonadati</taxon>
        <taxon>Pseudomonadota</taxon>
        <taxon>Alphaproteobacteria</taxon>
        <taxon>Rhodobacterales</taxon>
        <taxon>Roseobacteraceae</taxon>
        <taxon>Salibaculum</taxon>
    </lineage>
</organism>
<dbReference type="PANTHER" id="PTHR31438:SF1">
    <property type="entry name" value="LYSINE N-ACYLTRANSFERASE C17G9.06C-RELATED"/>
    <property type="match status" value="1"/>
</dbReference>
<evidence type="ECO:0000259" key="3">
    <source>
        <dbReference type="PROSITE" id="PS51186"/>
    </source>
</evidence>
<accession>A0A2V1P7P0</accession>
<dbReference type="PANTHER" id="PTHR31438">
    <property type="entry name" value="LYSINE N-ACYLTRANSFERASE C17G9.06C-RELATED"/>
    <property type="match status" value="1"/>
</dbReference>
<dbReference type="Pfam" id="PF13523">
    <property type="entry name" value="Acetyltransf_8"/>
    <property type="match status" value="1"/>
</dbReference>
<dbReference type="OrthoDB" id="9814648at2"/>
<dbReference type="Gene3D" id="3.40.630.30">
    <property type="match status" value="1"/>
</dbReference>
<dbReference type="GO" id="GO:0046677">
    <property type="term" value="P:response to antibiotic"/>
    <property type="evidence" value="ECO:0007669"/>
    <property type="project" value="UniProtKB-KW"/>
</dbReference>
<dbReference type="GO" id="GO:0016410">
    <property type="term" value="F:N-acyltransferase activity"/>
    <property type="evidence" value="ECO:0007669"/>
    <property type="project" value="TreeGrafter"/>
</dbReference>
<dbReference type="InterPro" id="IPR000182">
    <property type="entry name" value="GNAT_dom"/>
</dbReference>
<name>A0A2V1P7P0_9RHOB</name>
<evidence type="ECO:0000313" key="4">
    <source>
        <dbReference type="EMBL" id="PWG17820.1"/>
    </source>
</evidence>
<proteinExistence type="predicted"/>
<keyword evidence="4" id="KW-0808">Transferase</keyword>
<dbReference type="PROSITE" id="PS51186">
    <property type="entry name" value="GNAT"/>
    <property type="match status" value="1"/>
</dbReference>
<comment type="caution">
    <text evidence="4">The sequence shown here is derived from an EMBL/GenBank/DDBJ whole genome shotgun (WGS) entry which is preliminary data.</text>
</comment>
<evidence type="ECO:0000256" key="2">
    <source>
        <dbReference type="ARBA" id="ARBA00023251"/>
    </source>
</evidence>
<reference evidence="5" key="1">
    <citation type="submission" date="2018-05" db="EMBL/GenBank/DDBJ databases">
        <authorList>
            <person name="Du Z."/>
            <person name="Wang X."/>
        </authorList>
    </citation>
    <scope>NUCLEOTIDE SEQUENCE [LARGE SCALE GENOMIC DNA]</scope>
    <source>
        <strain evidence="5">WDS4C29</strain>
    </source>
</reference>